<dbReference type="EMBL" id="FWXD01000045">
    <property type="protein sequence ID" value="SMC29810.1"/>
    <property type="molecule type" value="Genomic_DNA"/>
</dbReference>
<dbReference type="InterPro" id="IPR051401">
    <property type="entry name" value="GtrA_CellWall_Glycosyl"/>
</dbReference>
<name>A0A1W1Y0R4_9NEIS</name>
<feature type="domain" description="GtrA/DPMS transmembrane" evidence="7">
    <location>
        <begin position="25"/>
        <end position="135"/>
    </location>
</feature>
<proteinExistence type="inferred from homology"/>
<feature type="transmembrane region" description="Helical" evidence="6">
    <location>
        <begin position="23"/>
        <end position="47"/>
    </location>
</feature>
<evidence type="ECO:0000256" key="3">
    <source>
        <dbReference type="ARBA" id="ARBA00022692"/>
    </source>
</evidence>
<dbReference type="GO" id="GO:0005886">
    <property type="term" value="C:plasma membrane"/>
    <property type="evidence" value="ECO:0007669"/>
    <property type="project" value="TreeGrafter"/>
</dbReference>
<evidence type="ECO:0000313" key="9">
    <source>
        <dbReference type="Proteomes" id="UP000192761"/>
    </source>
</evidence>
<evidence type="ECO:0000256" key="4">
    <source>
        <dbReference type="ARBA" id="ARBA00022989"/>
    </source>
</evidence>
<organism evidence="8 9">
    <name type="scientific">Andreprevotia lacus DSM 23236</name>
    <dbReference type="NCBI Taxonomy" id="1121001"/>
    <lineage>
        <taxon>Bacteria</taxon>
        <taxon>Pseudomonadati</taxon>
        <taxon>Pseudomonadota</taxon>
        <taxon>Betaproteobacteria</taxon>
        <taxon>Neisseriales</taxon>
        <taxon>Chitinibacteraceae</taxon>
        <taxon>Andreprevotia</taxon>
    </lineage>
</organism>
<dbReference type="RefSeq" id="WP_217807137.1">
    <property type="nucleotide sequence ID" value="NZ_FWXD01000045.1"/>
</dbReference>
<dbReference type="PANTHER" id="PTHR38459">
    <property type="entry name" value="PROPHAGE BACTOPRENOL-LINKED GLUCOSE TRANSLOCASE HOMOLOG"/>
    <property type="match status" value="1"/>
</dbReference>
<protein>
    <submittedName>
        <fullName evidence="8">Putative flippase GtrA (Transmembrane translocase of bactoprenol-linked glucose)</fullName>
    </submittedName>
</protein>
<keyword evidence="3 6" id="KW-0812">Transmembrane</keyword>
<dbReference type="AlphaFoldDB" id="A0A1W1Y0R4"/>
<keyword evidence="9" id="KW-1185">Reference proteome</keyword>
<dbReference type="InterPro" id="IPR007267">
    <property type="entry name" value="GtrA_DPMS_TM"/>
</dbReference>
<accession>A0A1W1Y0R4</accession>
<dbReference type="STRING" id="1121001.SAMN02745857_04151"/>
<evidence type="ECO:0000256" key="6">
    <source>
        <dbReference type="SAM" id="Phobius"/>
    </source>
</evidence>
<evidence type="ECO:0000256" key="1">
    <source>
        <dbReference type="ARBA" id="ARBA00004141"/>
    </source>
</evidence>
<keyword evidence="4 6" id="KW-1133">Transmembrane helix</keyword>
<feature type="transmembrane region" description="Helical" evidence="6">
    <location>
        <begin position="53"/>
        <end position="75"/>
    </location>
</feature>
<dbReference type="GO" id="GO:0000271">
    <property type="term" value="P:polysaccharide biosynthetic process"/>
    <property type="evidence" value="ECO:0007669"/>
    <property type="project" value="InterPro"/>
</dbReference>
<feature type="transmembrane region" description="Helical" evidence="6">
    <location>
        <begin position="87"/>
        <end position="105"/>
    </location>
</feature>
<evidence type="ECO:0000259" key="7">
    <source>
        <dbReference type="Pfam" id="PF04138"/>
    </source>
</evidence>
<dbReference type="Proteomes" id="UP000192761">
    <property type="component" value="Unassembled WGS sequence"/>
</dbReference>
<evidence type="ECO:0000256" key="2">
    <source>
        <dbReference type="ARBA" id="ARBA00009399"/>
    </source>
</evidence>
<dbReference type="PANTHER" id="PTHR38459:SF1">
    <property type="entry name" value="PROPHAGE BACTOPRENOL-LINKED GLUCOSE TRANSLOCASE HOMOLOG"/>
    <property type="match status" value="1"/>
</dbReference>
<comment type="similarity">
    <text evidence="2">Belongs to the GtrA family.</text>
</comment>
<feature type="transmembrane region" description="Helical" evidence="6">
    <location>
        <begin position="111"/>
        <end position="129"/>
    </location>
</feature>
<dbReference type="Pfam" id="PF04138">
    <property type="entry name" value="GtrA_DPMS_TM"/>
    <property type="match status" value="1"/>
</dbReference>
<reference evidence="8 9" key="1">
    <citation type="submission" date="2017-04" db="EMBL/GenBank/DDBJ databases">
        <authorList>
            <person name="Afonso C.L."/>
            <person name="Miller P.J."/>
            <person name="Scott M.A."/>
            <person name="Spackman E."/>
            <person name="Goraichik I."/>
            <person name="Dimitrov K.M."/>
            <person name="Suarez D.L."/>
            <person name="Swayne D.E."/>
        </authorList>
    </citation>
    <scope>NUCLEOTIDE SEQUENCE [LARGE SCALE GENOMIC DNA]</scope>
    <source>
        <strain evidence="8 9">DSM 23236</strain>
    </source>
</reference>
<comment type="subcellular location">
    <subcellularLocation>
        <location evidence="1">Membrane</location>
        <topology evidence="1">Multi-pass membrane protein</topology>
    </subcellularLocation>
</comment>
<keyword evidence="5 6" id="KW-0472">Membrane</keyword>
<evidence type="ECO:0000256" key="5">
    <source>
        <dbReference type="ARBA" id="ARBA00023136"/>
    </source>
</evidence>
<evidence type="ECO:0000313" key="8">
    <source>
        <dbReference type="EMBL" id="SMC29810.1"/>
    </source>
</evidence>
<gene>
    <name evidence="8" type="ORF">SAMN02745857_04151</name>
</gene>
<sequence>MLSDQSRDKPSGMLTHFWKNSTLFRFLLVGGINTLVGYGIFALFIFLGLHYTLASLLGTLLSILFNYFSTGRLVFREKGLGKIPRFYLGYLVGYLISLCALFALDRLGVDTYLAGAITILAMVPINYFLNKNMVFRA</sequence>